<evidence type="ECO:0000313" key="8">
    <source>
        <dbReference type="Proteomes" id="UP000593601"/>
    </source>
</evidence>
<keyword evidence="3" id="KW-0328">Glycosyltransferase</keyword>
<evidence type="ECO:0000256" key="4">
    <source>
        <dbReference type="ARBA" id="ARBA00022679"/>
    </source>
</evidence>
<dbReference type="AlphaFoldDB" id="A0A7M2RL79"/>
<keyword evidence="4 7" id="KW-0808">Transferase</keyword>
<protein>
    <submittedName>
        <fullName evidence="7">Glycosyltransferase family 2 protein</fullName>
    </submittedName>
</protein>
<evidence type="ECO:0000256" key="2">
    <source>
        <dbReference type="ARBA" id="ARBA00006739"/>
    </source>
</evidence>
<sequence>MNEVSVVIPNYNGIDYLKTCLNSVLDQSYTDAAVIVVDNGSTDGSQELILSAYPQIRLISLSKNTGFCHAVNVGIQAVDSTYVILLNNDTEVEHDFVKNLLLGIKRHKKAFSCAARMISYHDRDKLDDAGNFYNAFGWAFARGRGKSVSLYKKEDQIFASCGGAAIYQKEIIEEIGSFDEEHFAYLEDIDIGYRARILGYQNWYIPDAQVWHIGSGTSGSQYNRFKIRYSSRNNIYMIYKNMPLLQILVNLPFLLVGFLLKILFFAGKGYAKEYLAGIKNGFSLSFTAKKRGKKVKYQQQNFRHYLRIQWELWINIFRRLA</sequence>
<organism evidence="7 8">
    <name type="scientific">Blautia liquoris</name>
    <dbReference type="NCBI Taxonomy" id="2779518"/>
    <lineage>
        <taxon>Bacteria</taxon>
        <taxon>Bacillati</taxon>
        <taxon>Bacillota</taxon>
        <taxon>Clostridia</taxon>
        <taxon>Lachnospirales</taxon>
        <taxon>Lachnospiraceae</taxon>
        <taxon>Blautia</taxon>
    </lineage>
</organism>
<gene>
    <name evidence="7" type="ORF">INP51_03900</name>
</gene>
<dbReference type="Gene3D" id="3.90.550.10">
    <property type="entry name" value="Spore Coat Polysaccharide Biosynthesis Protein SpsA, Chain A"/>
    <property type="match status" value="1"/>
</dbReference>
<dbReference type="InterPro" id="IPR001173">
    <property type="entry name" value="Glyco_trans_2-like"/>
</dbReference>
<evidence type="ECO:0000256" key="3">
    <source>
        <dbReference type="ARBA" id="ARBA00022676"/>
    </source>
</evidence>
<evidence type="ECO:0000256" key="1">
    <source>
        <dbReference type="ARBA" id="ARBA00004776"/>
    </source>
</evidence>
<dbReference type="RefSeq" id="WP_193736422.1">
    <property type="nucleotide sequence ID" value="NZ_CP063304.1"/>
</dbReference>
<proteinExistence type="inferred from homology"/>
<dbReference type="Pfam" id="PF00535">
    <property type="entry name" value="Glycos_transf_2"/>
    <property type="match status" value="1"/>
</dbReference>
<reference evidence="7 8" key="1">
    <citation type="submission" date="2020-10" db="EMBL/GenBank/DDBJ databases">
        <title>Blautia liquoris sp.nov., isolated from the mud in a fermentation cellar used for the production of Chinese strong-flavoured liquor.</title>
        <authorList>
            <person name="Lu L."/>
        </authorList>
    </citation>
    <scope>NUCLEOTIDE SEQUENCE [LARGE SCALE GENOMIC DNA]</scope>
    <source>
        <strain evidence="7 8">LZLJ-3</strain>
    </source>
</reference>
<evidence type="ECO:0000259" key="6">
    <source>
        <dbReference type="Pfam" id="PF00535"/>
    </source>
</evidence>
<dbReference type="SUPFAM" id="SSF53448">
    <property type="entry name" value="Nucleotide-diphospho-sugar transferases"/>
    <property type="match status" value="1"/>
</dbReference>
<dbReference type="Proteomes" id="UP000593601">
    <property type="component" value="Chromosome"/>
</dbReference>
<dbReference type="PANTHER" id="PTHR43179">
    <property type="entry name" value="RHAMNOSYLTRANSFERASE WBBL"/>
    <property type="match status" value="1"/>
</dbReference>
<dbReference type="KEGG" id="bliq:INP51_03900"/>
<evidence type="ECO:0000313" key="7">
    <source>
        <dbReference type="EMBL" id="QOV20102.1"/>
    </source>
</evidence>
<evidence type="ECO:0000256" key="5">
    <source>
        <dbReference type="SAM" id="Phobius"/>
    </source>
</evidence>
<dbReference type="EMBL" id="CP063304">
    <property type="protein sequence ID" value="QOV20102.1"/>
    <property type="molecule type" value="Genomic_DNA"/>
</dbReference>
<keyword evidence="5" id="KW-0472">Membrane</keyword>
<keyword evidence="5" id="KW-0812">Transmembrane</keyword>
<accession>A0A7M2RL79</accession>
<comment type="pathway">
    <text evidence="1">Cell wall biogenesis; cell wall polysaccharide biosynthesis.</text>
</comment>
<comment type="similarity">
    <text evidence="2">Belongs to the glycosyltransferase 2 family.</text>
</comment>
<feature type="domain" description="Glycosyltransferase 2-like" evidence="6">
    <location>
        <begin position="5"/>
        <end position="175"/>
    </location>
</feature>
<feature type="transmembrane region" description="Helical" evidence="5">
    <location>
        <begin position="244"/>
        <end position="266"/>
    </location>
</feature>
<dbReference type="GO" id="GO:0016757">
    <property type="term" value="F:glycosyltransferase activity"/>
    <property type="evidence" value="ECO:0007669"/>
    <property type="project" value="UniProtKB-KW"/>
</dbReference>
<keyword evidence="8" id="KW-1185">Reference proteome</keyword>
<keyword evidence="5" id="KW-1133">Transmembrane helix</keyword>
<dbReference type="InterPro" id="IPR029044">
    <property type="entry name" value="Nucleotide-diphossugar_trans"/>
</dbReference>
<dbReference type="PANTHER" id="PTHR43179:SF12">
    <property type="entry name" value="GALACTOFURANOSYLTRANSFERASE GLFT2"/>
    <property type="match status" value="1"/>
</dbReference>
<dbReference type="CDD" id="cd04186">
    <property type="entry name" value="GT_2_like_c"/>
    <property type="match status" value="1"/>
</dbReference>
<name>A0A7M2RL79_9FIRM</name>